<dbReference type="GO" id="GO:0009103">
    <property type="term" value="P:lipopolysaccharide biosynthetic process"/>
    <property type="evidence" value="ECO:0007669"/>
    <property type="project" value="TreeGrafter"/>
</dbReference>
<dbReference type="CDD" id="cd03801">
    <property type="entry name" value="GT4_PimA-like"/>
    <property type="match status" value="1"/>
</dbReference>
<keyword evidence="1" id="KW-0808">Transferase</keyword>
<dbReference type="Pfam" id="PF00534">
    <property type="entry name" value="Glycos_transf_1"/>
    <property type="match status" value="1"/>
</dbReference>
<gene>
    <name evidence="3" type="ORF">KM312_00230</name>
</gene>
<organism evidence="3 4">
    <name type="scientific">Hydrogenibacillus schlegelii</name>
    <name type="common">Bacillus schlegelii</name>
    <dbReference type="NCBI Taxonomy" id="1484"/>
    <lineage>
        <taxon>Bacteria</taxon>
        <taxon>Bacillati</taxon>
        <taxon>Bacillota</taxon>
        <taxon>Bacilli</taxon>
        <taxon>Bacillales</taxon>
        <taxon>Bacillales Family X. Incertae Sedis</taxon>
        <taxon>Hydrogenibacillus</taxon>
    </lineage>
</organism>
<feature type="domain" description="Glycosyl transferase family 1" evidence="2">
    <location>
        <begin position="175"/>
        <end position="330"/>
    </location>
</feature>
<dbReference type="AlphaFoldDB" id="A0A947CVF6"/>
<proteinExistence type="predicted"/>
<dbReference type="PANTHER" id="PTHR46401:SF2">
    <property type="entry name" value="GLYCOSYLTRANSFERASE WBBK-RELATED"/>
    <property type="match status" value="1"/>
</dbReference>
<protein>
    <submittedName>
        <fullName evidence="3">Glycosyltransferase family 4 protein</fullName>
    </submittedName>
</protein>
<sequence>MKLMENNSAQSLKVVAWPAFINKERNPYNFLLYSSIRELSVNVIEAKYFFRKPTDRFDILHIHWPENALSRPPLDLIKKLSILYGLLFIAKTKRAKVVWTVHNLRPHERRYPWLEPVFYRTLVRFIDGVIFLSKASMNLISKDEYMKMLLKKPFAVIPHGHYRDVYPNAVNKLAARQKLGLGEEKVLLFIGQLRPYKGVDKLIVSFKQLPGSGLRLIVAGKPISRQYLEQLEHLIGNDPRILLIPRFINDAEIPILFGAADLVVLPYTSILNSGSAILALSFSRPLLAPNEGSFPELAEEVGPGWVHLYDPPLTSEKLNLAIEQIKKGQKANLEKAISRWSWRAIAVETVKFYDHVISTNKKDY</sequence>
<comment type="caution">
    <text evidence="3">The sequence shown here is derived from an EMBL/GenBank/DDBJ whole genome shotgun (WGS) entry which is preliminary data.</text>
</comment>
<dbReference type="EMBL" id="JAHHQF010000005">
    <property type="protein sequence ID" value="MBT9281097.1"/>
    <property type="molecule type" value="Genomic_DNA"/>
</dbReference>
<dbReference type="PANTHER" id="PTHR46401">
    <property type="entry name" value="GLYCOSYLTRANSFERASE WBBK-RELATED"/>
    <property type="match status" value="1"/>
</dbReference>
<dbReference type="InterPro" id="IPR001296">
    <property type="entry name" value="Glyco_trans_1"/>
</dbReference>
<evidence type="ECO:0000256" key="1">
    <source>
        <dbReference type="ARBA" id="ARBA00022679"/>
    </source>
</evidence>
<reference evidence="3" key="1">
    <citation type="journal article" date="2021" name="Microbiology">
        <title>Metagenomic Analysis of the Microbial Community in the Underground Coal Fire Area (Kemerovo Region, Russia) Revealed Predominance of Thermophilic Members of the Phyla Deinococcus-thermus, Aquificae, and Firmicutes.</title>
        <authorList>
            <person name="Kadnikov V."/>
            <person name="Mardanov A.V."/>
            <person name="Beletsky A.V."/>
            <person name="Karnachuk O.V."/>
            <person name="Ravin N.V."/>
        </authorList>
    </citation>
    <scope>NUCLEOTIDE SEQUENCE</scope>
    <source>
        <strain evidence="3">RBS10-49</strain>
    </source>
</reference>
<dbReference type="GO" id="GO:0016757">
    <property type="term" value="F:glycosyltransferase activity"/>
    <property type="evidence" value="ECO:0007669"/>
    <property type="project" value="InterPro"/>
</dbReference>
<accession>A0A947CVF6</accession>
<name>A0A947CVF6_HYDSH</name>
<dbReference type="Gene3D" id="3.40.50.2000">
    <property type="entry name" value="Glycogen Phosphorylase B"/>
    <property type="match status" value="2"/>
</dbReference>
<evidence type="ECO:0000313" key="4">
    <source>
        <dbReference type="Proteomes" id="UP000748108"/>
    </source>
</evidence>
<dbReference type="Proteomes" id="UP000748108">
    <property type="component" value="Unassembled WGS sequence"/>
</dbReference>
<evidence type="ECO:0000313" key="3">
    <source>
        <dbReference type="EMBL" id="MBT9281097.1"/>
    </source>
</evidence>
<evidence type="ECO:0000259" key="2">
    <source>
        <dbReference type="Pfam" id="PF00534"/>
    </source>
</evidence>
<dbReference type="SUPFAM" id="SSF53756">
    <property type="entry name" value="UDP-Glycosyltransferase/glycogen phosphorylase"/>
    <property type="match status" value="1"/>
</dbReference>